<evidence type="ECO:0000313" key="1">
    <source>
        <dbReference type="EnsemblMetazoa" id="ADIR014902-PA"/>
    </source>
</evidence>
<proteinExistence type="predicted"/>
<sequence length="72" mass="7873">MVRHHVHVPRPAPVTPPARAIIYGQQETVCMAGCCSEKCIESDILPRAFREYGNISTLAWASENRPGPVVTG</sequence>
<accession>A0A182NYK4</accession>
<reference evidence="2" key="1">
    <citation type="submission" date="2013-03" db="EMBL/GenBank/DDBJ databases">
        <title>The Genome Sequence of Anopheles dirus WRAIR2.</title>
        <authorList>
            <consortium name="The Broad Institute Genomics Platform"/>
            <person name="Neafsey D.E."/>
            <person name="Walton C."/>
            <person name="Walker B."/>
            <person name="Young S.K."/>
            <person name="Zeng Q."/>
            <person name="Gargeya S."/>
            <person name="Fitzgerald M."/>
            <person name="Haas B."/>
            <person name="Abouelleil A."/>
            <person name="Allen A.W."/>
            <person name="Alvarado L."/>
            <person name="Arachchi H.M."/>
            <person name="Berlin A.M."/>
            <person name="Chapman S.B."/>
            <person name="Gainer-Dewar J."/>
            <person name="Goldberg J."/>
            <person name="Griggs A."/>
            <person name="Gujja S."/>
            <person name="Hansen M."/>
            <person name="Howarth C."/>
            <person name="Imamovic A."/>
            <person name="Ireland A."/>
            <person name="Larimer J."/>
            <person name="McCowan C."/>
            <person name="Murphy C."/>
            <person name="Pearson M."/>
            <person name="Poon T.W."/>
            <person name="Priest M."/>
            <person name="Roberts A."/>
            <person name="Saif S."/>
            <person name="Shea T."/>
            <person name="Sisk P."/>
            <person name="Sykes S."/>
            <person name="Wortman J."/>
            <person name="Nusbaum C."/>
            <person name="Birren B."/>
        </authorList>
    </citation>
    <scope>NUCLEOTIDE SEQUENCE [LARGE SCALE GENOMIC DNA]</scope>
    <source>
        <strain evidence="2">WRAIR2</strain>
    </source>
</reference>
<keyword evidence="2" id="KW-1185">Reference proteome</keyword>
<dbReference type="VEuPathDB" id="VectorBase:ADIR014902"/>
<dbReference type="Proteomes" id="UP000075884">
    <property type="component" value="Unassembled WGS sequence"/>
</dbReference>
<dbReference type="EnsemblMetazoa" id="ADIR014902-RA">
    <property type="protein sequence ID" value="ADIR014902-PA"/>
    <property type="gene ID" value="ADIR014902"/>
</dbReference>
<protein>
    <submittedName>
        <fullName evidence="1">Uncharacterized protein</fullName>
    </submittedName>
</protein>
<evidence type="ECO:0000313" key="2">
    <source>
        <dbReference type="Proteomes" id="UP000075884"/>
    </source>
</evidence>
<reference evidence="1" key="2">
    <citation type="submission" date="2020-05" db="UniProtKB">
        <authorList>
            <consortium name="EnsemblMetazoa"/>
        </authorList>
    </citation>
    <scope>IDENTIFICATION</scope>
    <source>
        <strain evidence="1">WRAIR2</strain>
    </source>
</reference>
<name>A0A182NYK4_9DIPT</name>
<organism evidence="1 2">
    <name type="scientific">Anopheles dirus</name>
    <dbReference type="NCBI Taxonomy" id="7168"/>
    <lineage>
        <taxon>Eukaryota</taxon>
        <taxon>Metazoa</taxon>
        <taxon>Ecdysozoa</taxon>
        <taxon>Arthropoda</taxon>
        <taxon>Hexapoda</taxon>
        <taxon>Insecta</taxon>
        <taxon>Pterygota</taxon>
        <taxon>Neoptera</taxon>
        <taxon>Endopterygota</taxon>
        <taxon>Diptera</taxon>
        <taxon>Nematocera</taxon>
        <taxon>Culicoidea</taxon>
        <taxon>Culicidae</taxon>
        <taxon>Anophelinae</taxon>
        <taxon>Anopheles</taxon>
    </lineage>
</organism>
<dbReference type="AlphaFoldDB" id="A0A182NYK4"/>